<evidence type="ECO:0000313" key="2">
    <source>
        <dbReference type="EMBL" id="SIQ64013.1"/>
    </source>
</evidence>
<feature type="signal peptide" evidence="1">
    <location>
        <begin position="1"/>
        <end position="19"/>
    </location>
</feature>
<reference evidence="3" key="1">
    <citation type="submission" date="2017-01" db="EMBL/GenBank/DDBJ databases">
        <authorList>
            <person name="Varghese N."/>
            <person name="Submissions S."/>
        </authorList>
    </citation>
    <scope>NUCLEOTIDE SEQUENCE [LARGE SCALE GENOMIC DNA]</scope>
    <source>
        <strain evidence="3">UM1</strain>
    </source>
</reference>
<dbReference type="PROSITE" id="PS51257">
    <property type="entry name" value="PROKAR_LIPOPROTEIN"/>
    <property type="match status" value="1"/>
</dbReference>
<dbReference type="AlphaFoldDB" id="A0A1N6UEL0"/>
<accession>A0A1N6UEL0</accession>
<keyword evidence="1" id="KW-0732">Signal</keyword>
<dbReference type="Pfam" id="PF04351">
    <property type="entry name" value="PilP"/>
    <property type="match status" value="1"/>
</dbReference>
<proteinExistence type="predicted"/>
<name>A0A1N6UEL0_9GAMM</name>
<evidence type="ECO:0000256" key="1">
    <source>
        <dbReference type="SAM" id="SignalP"/>
    </source>
</evidence>
<gene>
    <name evidence="2" type="ORF">SAMN05421546_1634</name>
</gene>
<keyword evidence="3" id="KW-1185">Reference proteome</keyword>
<evidence type="ECO:0000313" key="3">
    <source>
        <dbReference type="Proteomes" id="UP000241788"/>
    </source>
</evidence>
<dbReference type="STRING" id="1604334.SAMN05421546_1634"/>
<sequence length="178" mass="19225">MKNAAHMIKLCVLASAVLATSACTRTVTDTPGEAPNLVEWVAQVRARPAPPLDPIPVIKPFESFQFDGRGFRDPFDVQAVESNSGGMRPDSNRRRQPLESFPLDALDMVGTLGGGRSVVALVMGPDKVTYRVRPGTYIGQSDGRVVAVYEDHIELIELVPDGAGGWLERPASIALENQ</sequence>
<dbReference type="Gene3D" id="2.30.30.830">
    <property type="match status" value="1"/>
</dbReference>
<organism evidence="2 3">
    <name type="scientific">Solilutibacter tolerans</name>
    <dbReference type="NCBI Taxonomy" id="1604334"/>
    <lineage>
        <taxon>Bacteria</taxon>
        <taxon>Pseudomonadati</taxon>
        <taxon>Pseudomonadota</taxon>
        <taxon>Gammaproteobacteria</taxon>
        <taxon>Lysobacterales</taxon>
        <taxon>Lysobacteraceae</taxon>
        <taxon>Solilutibacter</taxon>
    </lineage>
</organism>
<dbReference type="EMBL" id="FTLW01000003">
    <property type="protein sequence ID" value="SIQ64013.1"/>
    <property type="molecule type" value="Genomic_DNA"/>
</dbReference>
<dbReference type="PIRSF" id="PIRSF016481">
    <property type="entry name" value="Pilus_assembly_PilP"/>
    <property type="match status" value="1"/>
</dbReference>
<feature type="chain" id="PRO_5012478523" evidence="1">
    <location>
        <begin position="20"/>
        <end position="178"/>
    </location>
</feature>
<dbReference type="Proteomes" id="UP000241788">
    <property type="component" value="Unassembled WGS sequence"/>
</dbReference>
<dbReference type="InterPro" id="IPR007446">
    <property type="entry name" value="PilP"/>
</dbReference>
<protein>
    <submittedName>
        <fullName evidence="2">Type IV pilus assembly protein PilP</fullName>
    </submittedName>
</protein>